<evidence type="ECO:0000313" key="13">
    <source>
        <dbReference type="Proteomes" id="UP000327157"/>
    </source>
</evidence>
<reference evidence="12 13" key="2">
    <citation type="submission" date="2019-11" db="EMBL/GenBank/DDBJ databases">
        <title>A de novo genome assembly of a pear dwarfing rootstock.</title>
        <authorList>
            <person name="Wang F."/>
            <person name="Wang J."/>
            <person name="Li S."/>
            <person name="Zhang Y."/>
            <person name="Fang M."/>
            <person name="Ma L."/>
            <person name="Zhao Y."/>
            <person name="Jiang S."/>
        </authorList>
    </citation>
    <scope>NUCLEOTIDE SEQUENCE [LARGE SCALE GENOMIC DNA]</scope>
    <source>
        <strain evidence="12">S2</strain>
        <tissue evidence="12">Leaf</tissue>
    </source>
</reference>
<evidence type="ECO:0000256" key="10">
    <source>
        <dbReference type="ARBA" id="ARBA00023288"/>
    </source>
</evidence>
<accession>A0A5N5H7L9</accession>
<evidence type="ECO:0000256" key="11">
    <source>
        <dbReference type="RuleBase" id="RU004384"/>
    </source>
</evidence>
<dbReference type="SUPFAM" id="SSF54236">
    <property type="entry name" value="Ubiquitin-like"/>
    <property type="match status" value="1"/>
</dbReference>
<evidence type="ECO:0000256" key="3">
    <source>
        <dbReference type="ARBA" id="ARBA00004370"/>
    </source>
</evidence>
<proteinExistence type="inferred from homology"/>
<keyword evidence="7" id="KW-0653">Protein transport</keyword>
<evidence type="ECO:0000256" key="1">
    <source>
        <dbReference type="ARBA" id="ARBA00003307"/>
    </source>
</evidence>
<evidence type="ECO:0000256" key="2">
    <source>
        <dbReference type="ARBA" id="ARBA00004245"/>
    </source>
</evidence>
<dbReference type="OrthoDB" id="6738456at2759"/>
<reference evidence="12 13" key="1">
    <citation type="submission" date="2019-09" db="EMBL/GenBank/DDBJ databases">
        <authorList>
            <person name="Ou C."/>
        </authorList>
    </citation>
    <scope>NUCLEOTIDE SEQUENCE [LARGE SCALE GENOMIC DNA]</scope>
    <source>
        <strain evidence="12">S2</strain>
        <tissue evidence="12">Leaf</tissue>
    </source>
</reference>
<comment type="similarity">
    <text evidence="4 11">Belongs to the ATG8 family.</text>
</comment>
<dbReference type="GO" id="GO:0015031">
    <property type="term" value="P:protein transport"/>
    <property type="evidence" value="ECO:0007669"/>
    <property type="project" value="UniProtKB-KW"/>
</dbReference>
<dbReference type="InterPro" id="IPR029071">
    <property type="entry name" value="Ubiquitin-like_domsf"/>
</dbReference>
<keyword evidence="9" id="KW-0963">Cytoplasm</keyword>
<name>A0A5N5H7L9_9ROSA</name>
<dbReference type="GO" id="GO:0005874">
    <property type="term" value="C:microtubule"/>
    <property type="evidence" value="ECO:0007669"/>
    <property type="project" value="UniProtKB-KW"/>
</dbReference>
<comment type="function">
    <text evidence="1">Ubiquitin-like modifier involved in autophagosomes formation. May mediate the delivery of the autophagosomes to the vacuole via the microtubule cytoskeleton.</text>
</comment>
<evidence type="ECO:0000313" key="12">
    <source>
        <dbReference type="EMBL" id="KAB2623598.1"/>
    </source>
</evidence>
<keyword evidence="5" id="KW-0493">Microtubule</keyword>
<evidence type="ECO:0000256" key="9">
    <source>
        <dbReference type="ARBA" id="ARBA00023212"/>
    </source>
</evidence>
<protein>
    <recommendedName>
        <fullName evidence="11">Autophagy-related protein</fullName>
    </recommendedName>
</protein>
<keyword evidence="10" id="KW-0449">Lipoprotein</keyword>
<dbReference type="Gene3D" id="3.10.20.90">
    <property type="entry name" value="Phosphatidylinositol 3-kinase Catalytic Subunit, Chain A, domain 1"/>
    <property type="match status" value="1"/>
</dbReference>
<evidence type="ECO:0000256" key="7">
    <source>
        <dbReference type="ARBA" id="ARBA00022927"/>
    </source>
</evidence>
<comment type="subcellular location">
    <subcellularLocation>
        <location evidence="2">Cytoplasm</location>
        <location evidence="2">Cytoskeleton</location>
    </subcellularLocation>
    <subcellularLocation>
        <location evidence="3">Membrane</location>
    </subcellularLocation>
</comment>
<keyword evidence="11" id="KW-0072">Autophagy</keyword>
<evidence type="ECO:0000256" key="6">
    <source>
        <dbReference type="ARBA" id="ARBA00022786"/>
    </source>
</evidence>
<dbReference type="Proteomes" id="UP000327157">
    <property type="component" value="Unassembled WGS sequence"/>
</dbReference>
<organism evidence="12 13">
    <name type="scientific">Pyrus ussuriensis x Pyrus communis</name>
    <dbReference type="NCBI Taxonomy" id="2448454"/>
    <lineage>
        <taxon>Eukaryota</taxon>
        <taxon>Viridiplantae</taxon>
        <taxon>Streptophyta</taxon>
        <taxon>Embryophyta</taxon>
        <taxon>Tracheophyta</taxon>
        <taxon>Spermatophyta</taxon>
        <taxon>Magnoliopsida</taxon>
        <taxon>eudicotyledons</taxon>
        <taxon>Gunneridae</taxon>
        <taxon>Pentapetalae</taxon>
        <taxon>rosids</taxon>
        <taxon>fabids</taxon>
        <taxon>Rosales</taxon>
        <taxon>Rosaceae</taxon>
        <taxon>Amygdaloideae</taxon>
        <taxon>Maleae</taxon>
        <taxon>Pyrus</taxon>
    </lineage>
</organism>
<evidence type="ECO:0000256" key="8">
    <source>
        <dbReference type="ARBA" id="ARBA00023136"/>
    </source>
</evidence>
<dbReference type="GO" id="GO:0016020">
    <property type="term" value="C:membrane"/>
    <property type="evidence" value="ECO:0007669"/>
    <property type="project" value="UniProtKB-SubCell"/>
</dbReference>
<comment type="caution">
    <text evidence="12">The sequence shown here is derived from an EMBL/GenBank/DDBJ whole genome shotgun (WGS) entry which is preliminary data.</text>
</comment>
<keyword evidence="6" id="KW-0833">Ubl conjugation pathway</keyword>
<keyword evidence="13" id="KW-1185">Reference proteome</keyword>
<dbReference type="AlphaFoldDB" id="A0A5N5H7L9"/>
<gene>
    <name evidence="12" type="ORF">D8674_042500</name>
</gene>
<sequence>MIMTAQPCLSSHLSFSDVFGLKYSESMQAEQNNPDPIPMIVEKAAEKSDMPDIQEKFYLERYKQLYGNLSEEQRTCTDARQLREKRADYIPVSVEKDPRADSDVPDIDVKKYHVPRQKTLGEFVDLIQMDIAVSKTFHVRVFCKNTELPAGASMSAIDDEFKDGDGFLRLTYIGEERACRSAS</sequence>
<keyword evidence="8" id="KW-0472">Membrane</keyword>
<keyword evidence="7" id="KW-0813">Transport</keyword>
<evidence type="ECO:0000256" key="4">
    <source>
        <dbReference type="ARBA" id="ARBA00007293"/>
    </source>
</evidence>
<dbReference type="EMBL" id="SMOL01000213">
    <property type="protein sequence ID" value="KAB2623598.1"/>
    <property type="molecule type" value="Genomic_DNA"/>
</dbReference>
<keyword evidence="9" id="KW-0206">Cytoskeleton</keyword>
<dbReference type="GO" id="GO:0006914">
    <property type="term" value="P:autophagy"/>
    <property type="evidence" value="ECO:0007669"/>
    <property type="project" value="UniProtKB-KW"/>
</dbReference>
<evidence type="ECO:0000256" key="5">
    <source>
        <dbReference type="ARBA" id="ARBA00022701"/>
    </source>
</evidence>
<dbReference type="PANTHER" id="PTHR10969">
    <property type="entry name" value="MICROTUBULE-ASSOCIATED PROTEINS 1A/1B LIGHT CHAIN 3-RELATED"/>
    <property type="match status" value="1"/>
</dbReference>
<dbReference type="InterPro" id="IPR004241">
    <property type="entry name" value="Atg8-like"/>
</dbReference>
<dbReference type="GO" id="GO:0005776">
    <property type="term" value="C:autophagosome"/>
    <property type="evidence" value="ECO:0007669"/>
    <property type="project" value="UniProtKB-ARBA"/>
</dbReference>
<dbReference type="Pfam" id="PF02991">
    <property type="entry name" value="ATG8"/>
    <property type="match status" value="1"/>
</dbReference>